<dbReference type="GO" id="GO:0005787">
    <property type="term" value="C:signal peptidase complex"/>
    <property type="evidence" value="ECO:0007669"/>
    <property type="project" value="InterPro"/>
</dbReference>
<gene>
    <name evidence="10" type="ORF">PC9H_002607</name>
</gene>
<dbReference type="AlphaFoldDB" id="A0A8H6ZH14"/>
<keyword evidence="4 9" id="KW-0812">Transmembrane</keyword>
<evidence type="ECO:0000256" key="1">
    <source>
        <dbReference type="ARBA" id="ARBA00004477"/>
    </source>
</evidence>
<feature type="transmembrane region" description="Helical" evidence="9">
    <location>
        <begin position="62"/>
        <end position="81"/>
    </location>
</feature>
<comment type="similarity">
    <text evidence="2">Belongs to the SPCS1 family.</text>
</comment>
<dbReference type="RefSeq" id="XP_036625889.1">
    <property type="nucleotide sequence ID" value="XM_036772243.1"/>
</dbReference>
<dbReference type="Proteomes" id="UP000623687">
    <property type="component" value="Unassembled WGS sequence"/>
</dbReference>
<dbReference type="GO" id="GO:0006465">
    <property type="term" value="P:signal peptide processing"/>
    <property type="evidence" value="ECO:0007669"/>
    <property type="project" value="InterPro"/>
</dbReference>
<evidence type="ECO:0000256" key="6">
    <source>
        <dbReference type="ARBA" id="ARBA00022989"/>
    </source>
</evidence>
<evidence type="ECO:0000256" key="9">
    <source>
        <dbReference type="SAM" id="Phobius"/>
    </source>
</evidence>
<dbReference type="GO" id="GO:0045047">
    <property type="term" value="P:protein targeting to ER"/>
    <property type="evidence" value="ECO:0007669"/>
    <property type="project" value="TreeGrafter"/>
</dbReference>
<keyword evidence="7 9" id="KW-0472">Membrane</keyword>
<evidence type="ECO:0000313" key="11">
    <source>
        <dbReference type="Proteomes" id="UP000623687"/>
    </source>
</evidence>
<dbReference type="EMBL" id="JACETU010000011">
    <property type="protein sequence ID" value="KAF7416342.1"/>
    <property type="molecule type" value="Genomic_DNA"/>
</dbReference>
<comment type="caution">
    <text evidence="10">The sequence shown here is derived from an EMBL/GenBank/DDBJ whole genome shotgun (WGS) entry which is preliminary data.</text>
</comment>
<organism evidence="10 11">
    <name type="scientific">Pleurotus ostreatus</name>
    <name type="common">Oyster mushroom</name>
    <name type="synonym">White-rot fungus</name>
    <dbReference type="NCBI Taxonomy" id="5322"/>
    <lineage>
        <taxon>Eukaryota</taxon>
        <taxon>Fungi</taxon>
        <taxon>Dikarya</taxon>
        <taxon>Basidiomycota</taxon>
        <taxon>Agaricomycotina</taxon>
        <taxon>Agaricomycetes</taxon>
        <taxon>Agaricomycetidae</taxon>
        <taxon>Agaricales</taxon>
        <taxon>Pleurotineae</taxon>
        <taxon>Pleurotaceae</taxon>
        <taxon>Pleurotus</taxon>
    </lineage>
</organism>
<keyword evidence="5" id="KW-0256">Endoplasmic reticulum</keyword>
<protein>
    <recommendedName>
        <fullName evidence="3">Signal peptidase complex subunit 1</fullName>
    </recommendedName>
</protein>
<feature type="transmembrane region" description="Helical" evidence="9">
    <location>
        <begin position="87"/>
        <end position="106"/>
    </location>
</feature>
<comment type="function">
    <text evidence="8">Component of the signal peptidase complex (SPC) which catalyzes the cleavage of N-terminal signal sequences from nascent proteins as they are translocated into the lumen of the endoplasmic reticulum. Dispensable for SPC enzymatic activity.</text>
</comment>
<evidence type="ECO:0000256" key="7">
    <source>
        <dbReference type="ARBA" id="ARBA00023136"/>
    </source>
</evidence>
<keyword evidence="11" id="KW-1185">Reference proteome</keyword>
<evidence type="ECO:0000313" key="10">
    <source>
        <dbReference type="EMBL" id="KAF7416342.1"/>
    </source>
</evidence>
<evidence type="ECO:0000256" key="5">
    <source>
        <dbReference type="ARBA" id="ARBA00022824"/>
    </source>
</evidence>
<evidence type="ECO:0000256" key="2">
    <source>
        <dbReference type="ARBA" id="ARBA00005245"/>
    </source>
</evidence>
<evidence type="ECO:0000256" key="3">
    <source>
        <dbReference type="ARBA" id="ARBA00017059"/>
    </source>
</evidence>
<dbReference type="VEuPathDB" id="FungiDB:PC9H_002607"/>
<proteinExistence type="inferred from homology"/>
<dbReference type="PANTHER" id="PTHR13202">
    <property type="entry name" value="MICROSOMAL SIGNAL PEPTIDASE 12 KDA SUBUNIT"/>
    <property type="match status" value="1"/>
</dbReference>
<dbReference type="InterPro" id="IPR009542">
    <property type="entry name" value="Spc1/SPCS1"/>
</dbReference>
<keyword evidence="6 9" id="KW-1133">Transmembrane helix</keyword>
<dbReference type="OrthoDB" id="263893at2759"/>
<dbReference type="PANTHER" id="PTHR13202:SF0">
    <property type="entry name" value="SIGNAL PEPTIDASE COMPLEX SUBUNIT 1"/>
    <property type="match status" value="1"/>
</dbReference>
<accession>A0A8H6ZH14</accession>
<sequence>MSKTVPTFQVAYSHDHPQHPWHSSSEHAVSTYYDPLADMSDYLNGMLEGKIDFEGQKLVEKLMYYVLIASTIASFITGFALQSLSLTFGTMGLSVVVLAVAIIPPWPAYRSHPVKWLPANAQPTAEEVHK</sequence>
<evidence type="ECO:0000256" key="4">
    <source>
        <dbReference type="ARBA" id="ARBA00022692"/>
    </source>
</evidence>
<reference evidence="10" key="1">
    <citation type="submission" date="2019-07" db="EMBL/GenBank/DDBJ databases">
        <authorList>
            <person name="Palmer J.M."/>
        </authorList>
    </citation>
    <scope>NUCLEOTIDE SEQUENCE</scope>
    <source>
        <strain evidence="10">PC9</strain>
    </source>
</reference>
<comment type="subcellular location">
    <subcellularLocation>
        <location evidence="1">Endoplasmic reticulum membrane</location>
        <topology evidence="1">Multi-pass membrane protein</topology>
    </subcellularLocation>
</comment>
<dbReference type="Pfam" id="PF06645">
    <property type="entry name" value="SPC12"/>
    <property type="match status" value="1"/>
</dbReference>
<name>A0A8H6ZH14_PLEOS</name>
<evidence type="ECO:0000256" key="8">
    <source>
        <dbReference type="ARBA" id="ARBA00045204"/>
    </source>
</evidence>
<dbReference type="GeneID" id="59372448"/>